<dbReference type="Gene3D" id="1.25.40.10">
    <property type="entry name" value="Tetratricopeptide repeat domain"/>
    <property type="match status" value="1"/>
</dbReference>
<keyword evidence="1" id="KW-0677">Repeat</keyword>
<protein>
    <submittedName>
        <fullName evidence="4">Tetratricopeptide repeat protein</fullName>
    </submittedName>
</protein>
<dbReference type="InterPro" id="IPR050498">
    <property type="entry name" value="Ycf3"/>
</dbReference>
<sequence length="394" mass="44678">MSLTTRPLARRQLPLLLLAACTTVPQAPEIALFDDARFRPATLRTDRAQVFELSPAMHSFLQRDMASSLRLNGPRRGLFLALRDHGYLQLDYDASVTRSAAEAFEARAGNCLSLVVMTAAFAHELDIRVGYQSVQIDEVWSRSSNFVLLSGHVNLTLAPGVREIGSSHSSGGTMVIDFVPVDEDARVRAQSLSEDTIVAMFMNNRAVERMELGDHDNAYHLLKGAIRADPGYLNAYNTLAVLYRRLGVNELAERSLRFVMRHDPRNVQALSNLVLVLKAQERQAEAQAAEAELQRLQPRTPFADYERGLAATKRGDWLTARRFFERELSQVPHFHELHFWLARTYYELGERELSAKHMKEAHDQALTLESRQRYAYKLEVLRRPRPQPTLRGGE</sequence>
<dbReference type="EMBL" id="JAEDAK010000001">
    <property type="protein sequence ID" value="MBH9575389.1"/>
    <property type="molecule type" value="Genomic_DNA"/>
</dbReference>
<gene>
    <name evidence="4" type="ORF">I7X39_00585</name>
</gene>
<comment type="caution">
    <text evidence="4">The sequence shown here is derived from an EMBL/GenBank/DDBJ whole genome shotgun (WGS) entry which is preliminary data.</text>
</comment>
<dbReference type="PANTHER" id="PTHR44858:SF1">
    <property type="entry name" value="UDP-N-ACETYLGLUCOSAMINE--PEPTIDE N-ACETYLGLUCOSAMINYLTRANSFERASE SPINDLY-RELATED"/>
    <property type="match status" value="1"/>
</dbReference>
<evidence type="ECO:0000313" key="4">
    <source>
        <dbReference type="EMBL" id="MBH9575389.1"/>
    </source>
</evidence>
<feature type="signal peptide" evidence="3">
    <location>
        <begin position="1"/>
        <end position="27"/>
    </location>
</feature>
<dbReference type="PANTHER" id="PTHR44858">
    <property type="entry name" value="TETRATRICOPEPTIDE REPEAT PROTEIN 6"/>
    <property type="match status" value="1"/>
</dbReference>
<name>A0A931NFS6_9BURK</name>
<evidence type="ECO:0000256" key="3">
    <source>
        <dbReference type="SAM" id="SignalP"/>
    </source>
</evidence>
<evidence type="ECO:0000256" key="1">
    <source>
        <dbReference type="ARBA" id="ARBA00022737"/>
    </source>
</evidence>
<evidence type="ECO:0000256" key="2">
    <source>
        <dbReference type="ARBA" id="ARBA00022803"/>
    </source>
</evidence>
<dbReference type="RefSeq" id="WP_198109012.1">
    <property type="nucleotide sequence ID" value="NZ_JAEDAK010000001.1"/>
</dbReference>
<accession>A0A931NFS6</accession>
<dbReference type="Proteomes" id="UP000613266">
    <property type="component" value="Unassembled WGS sequence"/>
</dbReference>
<organism evidence="4 5">
    <name type="scientific">Inhella proteolytica</name>
    <dbReference type="NCBI Taxonomy" id="2795029"/>
    <lineage>
        <taxon>Bacteria</taxon>
        <taxon>Pseudomonadati</taxon>
        <taxon>Pseudomonadota</taxon>
        <taxon>Betaproteobacteria</taxon>
        <taxon>Burkholderiales</taxon>
        <taxon>Sphaerotilaceae</taxon>
        <taxon>Inhella</taxon>
    </lineage>
</organism>
<keyword evidence="2" id="KW-0802">TPR repeat</keyword>
<evidence type="ECO:0000313" key="5">
    <source>
        <dbReference type="Proteomes" id="UP000613266"/>
    </source>
</evidence>
<proteinExistence type="predicted"/>
<keyword evidence="3" id="KW-0732">Signal</keyword>
<keyword evidence="5" id="KW-1185">Reference proteome</keyword>
<dbReference type="AlphaFoldDB" id="A0A931NFS6"/>
<reference evidence="4" key="1">
    <citation type="submission" date="2020-12" db="EMBL/GenBank/DDBJ databases">
        <title>The genome sequence of Inhella sp. 1Y17.</title>
        <authorList>
            <person name="Liu Y."/>
        </authorList>
    </citation>
    <scope>NUCLEOTIDE SEQUENCE</scope>
    <source>
        <strain evidence="4">1Y17</strain>
    </source>
</reference>
<feature type="chain" id="PRO_5037803689" evidence="3">
    <location>
        <begin position="28"/>
        <end position="394"/>
    </location>
</feature>
<dbReference type="InterPro" id="IPR019734">
    <property type="entry name" value="TPR_rpt"/>
</dbReference>
<dbReference type="SUPFAM" id="SSF48452">
    <property type="entry name" value="TPR-like"/>
    <property type="match status" value="1"/>
</dbReference>
<dbReference type="InterPro" id="IPR011990">
    <property type="entry name" value="TPR-like_helical_dom_sf"/>
</dbReference>
<dbReference type="SMART" id="SM00028">
    <property type="entry name" value="TPR"/>
    <property type="match status" value="3"/>
</dbReference>